<keyword evidence="1" id="KW-1133">Transmembrane helix</keyword>
<feature type="transmembrane region" description="Helical" evidence="1">
    <location>
        <begin position="12"/>
        <end position="32"/>
    </location>
</feature>
<accession>A0A0E9WIX6</accession>
<name>A0A0E9WIX6_ANGAN</name>
<keyword evidence="1" id="KW-0472">Membrane</keyword>
<reference evidence="2" key="2">
    <citation type="journal article" date="2015" name="Fish Shellfish Immunol.">
        <title>Early steps in the European eel (Anguilla anguilla)-Vibrio vulnificus interaction in the gills: Role of the RtxA13 toxin.</title>
        <authorList>
            <person name="Callol A."/>
            <person name="Pajuelo D."/>
            <person name="Ebbesson L."/>
            <person name="Teles M."/>
            <person name="MacKenzie S."/>
            <person name="Amaro C."/>
        </authorList>
    </citation>
    <scope>NUCLEOTIDE SEQUENCE</scope>
</reference>
<keyword evidence="1" id="KW-0812">Transmembrane</keyword>
<evidence type="ECO:0000313" key="2">
    <source>
        <dbReference type="EMBL" id="JAH89540.1"/>
    </source>
</evidence>
<evidence type="ECO:0000256" key="1">
    <source>
        <dbReference type="SAM" id="Phobius"/>
    </source>
</evidence>
<reference evidence="2" key="1">
    <citation type="submission" date="2014-11" db="EMBL/GenBank/DDBJ databases">
        <authorList>
            <person name="Amaro Gonzalez C."/>
        </authorList>
    </citation>
    <scope>NUCLEOTIDE SEQUENCE</scope>
</reference>
<organism evidence="2">
    <name type="scientific">Anguilla anguilla</name>
    <name type="common">European freshwater eel</name>
    <name type="synonym">Muraena anguilla</name>
    <dbReference type="NCBI Taxonomy" id="7936"/>
    <lineage>
        <taxon>Eukaryota</taxon>
        <taxon>Metazoa</taxon>
        <taxon>Chordata</taxon>
        <taxon>Craniata</taxon>
        <taxon>Vertebrata</taxon>
        <taxon>Euteleostomi</taxon>
        <taxon>Actinopterygii</taxon>
        <taxon>Neopterygii</taxon>
        <taxon>Teleostei</taxon>
        <taxon>Anguilliformes</taxon>
        <taxon>Anguillidae</taxon>
        <taxon>Anguilla</taxon>
    </lineage>
</organism>
<sequence length="47" mass="5043">MSIAMISQLNLYACVRVCVCVCITSAVIHLLGTNETTGPCFSLFICC</sequence>
<dbReference type="EMBL" id="GBXM01019037">
    <property type="protein sequence ID" value="JAH89540.1"/>
    <property type="molecule type" value="Transcribed_RNA"/>
</dbReference>
<proteinExistence type="predicted"/>
<protein>
    <submittedName>
        <fullName evidence="2">Uncharacterized protein</fullName>
    </submittedName>
</protein>
<dbReference type="AlphaFoldDB" id="A0A0E9WIX6"/>